<keyword evidence="3" id="KW-0645">Protease</keyword>
<dbReference type="EMBL" id="JADYXP020000005">
    <property type="protein sequence ID" value="KAL0124275.1"/>
    <property type="molecule type" value="Genomic_DNA"/>
</dbReference>
<dbReference type="InterPro" id="IPR009003">
    <property type="entry name" value="Peptidase_S1_PA"/>
</dbReference>
<dbReference type="InterPro" id="IPR035914">
    <property type="entry name" value="Sperma_CUB_dom_sf"/>
</dbReference>
<keyword evidence="5" id="KW-0720">Serine protease</keyword>
<dbReference type="PROSITE" id="PS50240">
    <property type="entry name" value="TRYPSIN_DOM"/>
    <property type="match status" value="1"/>
</dbReference>
<dbReference type="GO" id="GO:0006508">
    <property type="term" value="P:proteolysis"/>
    <property type="evidence" value="ECO:0007669"/>
    <property type="project" value="UniProtKB-KW"/>
</dbReference>
<accession>A0AAW2GCM6</accession>
<sequence>MNRLSIVGLLALKLSFCFVTSNGLFQQGCYYSQRLKPGTIYYIYNSDYPDASNGRQYCKWIAESDYRVRLTCNSFNIPLNFRCALDKLTVYVNDSVYYSYCGNETFSIESTGEFMTVELSTSFWSSGVKFLCELQAIDDTSDENCRCGWKKPTKIVGGMETGVNEYPMMAGLVDTIEIDVYCGATIISERHVITAAHCLTDRNVNDIGVLVGDHDLSTGADTNASRLYTVSRFYVHPFYRDVSLENDIAIVMVNSIINFSEEIGPVCLPFQHQSDSFAGSYVDLLGWGTTEFGGMKSKTLQKITVTVITYPECRRQYPNVSYNQLCTYAKGKDACQFDSGGPDLWQNPTTKREVLVGIINSGFGCGGDKPGINVRVGTYIDWILAVTPGECTKRKVRCPNKYLFILFL</sequence>
<feature type="chain" id="PRO_5043609938" description="Venom serine protease 34" evidence="9">
    <location>
        <begin position="22"/>
        <end position="408"/>
    </location>
</feature>
<proteinExistence type="inferred from homology"/>
<comment type="caution">
    <text evidence="8">Lacks conserved residue(s) required for the propagation of feature annotation.</text>
</comment>
<evidence type="ECO:0000256" key="9">
    <source>
        <dbReference type="SAM" id="SignalP"/>
    </source>
</evidence>
<dbReference type="Pfam" id="PF00431">
    <property type="entry name" value="CUB"/>
    <property type="match status" value="1"/>
</dbReference>
<feature type="signal peptide" evidence="9">
    <location>
        <begin position="1"/>
        <end position="21"/>
    </location>
</feature>
<dbReference type="Pfam" id="PF00089">
    <property type="entry name" value="Trypsin"/>
    <property type="match status" value="1"/>
</dbReference>
<dbReference type="CDD" id="cd00190">
    <property type="entry name" value="Tryp_SPc"/>
    <property type="match status" value="1"/>
</dbReference>
<dbReference type="GO" id="GO:0004252">
    <property type="term" value="F:serine-type endopeptidase activity"/>
    <property type="evidence" value="ECO:0007669"/>
    <property type="project" value="InterPro"/>
</dbReference>
<dbReference type="InterPro" id="IPR051487">
    <property type="entry name" value="Ser/Thr_Proteases_Immune/Dev"/>
</dbReference>
<evidence type="ECO:0000256" key="5">
    <source>
        <dbReference type="ARBA" id="ARBA00022825"/>
    </source>
</evidence>
<keyword evidence="4" id="KW-0378">Hydrolase</keyword>
<reference evidence="12 13" key="1">
    <citation type="submission" date="2023-03" db="EMBL/GenBank/DDBJ databases">
        <title>High recombination rates correlate with genetic variation in Cardiocondyla obscurior ants.</title>
        <authorList>
            <person name="Errbii M."/>
        </authorList>
    </citation>
    <scope>NUCLEOTIDE SEQUENCE [LARGE SCALE GENOMIC DNA]</scope>
    <source>
        <strain evidence="12">Alpha-2009</strain>
        <tissue evidence="12">Whole body</tissue>
    </source>
</reference>
<dbReference type="Gene3D" id="2.40.10.10">
    <property type="entry name" value="Trypsin-like serine proteases"/>
    <property type="match status" value="1"/>
</dbReference>
<evidence type="ECO:0000313" key="13">
    <source>
        <dbReference type="Proteomes" id="UP001430953"/>
    </source>
</evidence>
<dbReference type="SUPFAM" id="SSF49854">
    <property type="entry name" value="Spermadhesin, CUB domain"/>
    <property type="match status" value="1"/>
</dbReference>
<dbReference type="InterPro" id="IPR001314">
    <property type="entry name" value="Peptidase_S1A"/>
</dbReference>
<comment type="subcellular location">
    <subcellularLocation>
        <location evidence="1">Secreted</location>
    </subcellularLocation>
</comment>
<dbReference type="InterPro" id="IPR000859">
    <property type="entry name" value="CUB_dom"/>
</dbReference>
<organism evidence="12 13">
    <name type="scientific">Cardiocondyla obscurior</name>
    <dbReference type="NCBI Taxonomy" id="286306"/>
    <lineage>
        <taxon>Eukaryota</taxon>
        <taxon>Metazoa</taxon>
        <taxon>Ecdysozoa</taxon>
        <taxon>Arthropoda</taxon>
        <taxon>Hexapoda</taxon>
        <taxon>Insecta</taxon>
        <taxon>Pterygota</taxon>
        <taxon>Neoptera</taxon>
        <taxon>Endopterygota</taxon>
        <taxon>Hymenoptera</taxon>
        <taxon>Apocrita</taxon>
        <taxon>Aculeata</taxon>
        <taxon>Formicoidea</taxon>
        <taxon>Formicidae</taxon>
        <taxon>Myrmicinae</taxon>
        <taxon>Cardiocondyla</taxon>
    </lineage>
</organism>
<dbReference type="PROSITE" id="PS01180">
    <property type="entry name" value="CUB"/>
    <property type="match status" value="1"/>
</dbReference>
<dbReference type="GO" id="GO:0005576">
    <property type="term" value="C:extracellular region"/>
    <property type="evidence" value="ECO:0007669"/>
    <property type="project" value="UniProtKB-SubCell"/>
</dbReference>
<evidence type="ECO:0000256" key="1">
    <source>
        <dbReference type="ARBA" id="ARBA00004613"/>
    </source>
</evidence>
<evidence type="ECO:0000256" key="4">
    <source>
        <dbReference type="ARBA" id="ARBA00022801"/>
    </source>
</evidence>
<evidence type="ECO:0000256" key="2">
    <source>
        <dbReference type="ARBA" id="ARBA00022525"/>
    </source>
</evidence>
<evidence type="ECO:0000259" key="10">
    <source>
        <dbReference type="PROSITE" id="PS01180"/>
    </source>
</evidence>
<dbReference type="InterPro" id="IPR018114">
    <property type="entry name" value="TRYPSIN_HIS"/>
</dbReference>
<dbReference type="InterPro" id="IPR043504">
    <property type="entry name" value="Peptidase_S1_PA_chymotrypsin"/>
</dbReference>
<gene>
    <name evidence="12" type="ORF">PUN28_006255</name>
</gene>
<dbReference type="PRINTS" id="PR00722">
    <property type="entry name" value="CHYMOTRYPSIN"/>
</dbReference>
<dbReference type="InterPro" id="IPR001254">
    <property type="entry name" value="Trypsin_dom"/>
</dbReference>
<evidence type="ECO:0000256" key="7">
    <source>
        <dbReference type="ARBA" id="ARBA00024195"/>
    </source>
</evidence>
<dbReference type="SUPFAM" id="SSF50494">
    <property type="entry name" value="Trypsin-like serine proteases"/>
    <property type="match status" value="1"/>
</dbReference>
<dbReference type="FunFam" id="2.40.10.10:FF:000015">
    <property type="entry name" value="Atrial natriuretic peptide-converting enzyme"/>
    <property type="match status" value="1"/>
</dbReference>
<dbReference type="CDD" id="cd00041">
    <property type="entry name" value="CUB"/>
    <property type="match status" value="1"/>
</dbReference>
<name>A0AAW2GCM6_9HYME</name>
<comment type="similarity">
    <text evidence="7">Belongs to the peptidase S1 family. CLIP subfamily.</text>
</comment>
<dbReference type="Gene3D" id="2.60.120.290">
    <property type="entry name" value="Spermadhesin, CUB domain"/>
    <property type="match status" value="1"/>
</dbReference>
<evidence type="ECO:0008006" key="14">
    <source>
        <dbReference type="Google" id="ProtNLM"/>
    </source>
</evidence>
<protein>
    <recommendedName>
        <fullName evidence="14">Venom serine protease 34</fullName>
    </recommendedName>
</protein>
<dbReference type="SMART" id="SM00020">
    <property type="entry name" value="Tryp_SPc"/>
    <property type="match status" value="1"/>
</dbReference>
<evidence type="ECO:0000313" key="12">
    <source>
        <dbReference type="EMBL" id="KAL0124275.1"/>
    </source>
</evidence>
<dbReference type="Proteomes" id="UP001430953">
    <property type="component" value="Unassembled WGS sequence"/>
</dbReference>
<keyword evidence="13" id="KW-1185">Reference proteome</keyword>
<keyword evidence="6" id="KW-1015">Disulfide bond</keyword>
<keyword evidence="9" id="KW-0732">Signal</keyword>
<dbReference type="AlphaFoldDB" id="A0AAW2GCM6"/>
<feature type="domain" description="CUB" evidence="10">
    <location>
        <begin position="29"/>
        <end position="137"/>
    </location>
</feature>
<evidence type="ECO:0000256" key="8">
    <source>
        <dbReference type="PROSITE-ProRule" id="PRU00059"/>
    </source>
</evidence>
<evidence type="ECO:0000256" key="6">
    <source>
        <dbReference type="ARBA" id="ARBA00023157"/>
    </source>
</evidence>
<feature type="domain" description="Peptidase S1" evidence="11">
    <location>
        <begin position="155"/>
        <end position="388"/>
    </location>
</feature>
<evidence type="ECO:0000259" key="11">
    <source>
        <dbReference type="PROSITE" id="PS50240"/>
    </source>
</evidence>
<dbReference type="PANTHER" id="PTHR24256">
    <property type="entry name" value="TRYPTASE-RELATED"/>
    <property type="match status" value="1"/>
</dbReference>
<dbReference type="PROSITE" id="PS00134">
    <property type="entry name" value="TRYPSIN_HIS"/>
    <property type="match status" value="1"/>
</dbReference>
<comment type="caution">
    <text evidence="12">The sequence shown here is derived from an EMBL/GenBank/DDBJ whole genome shotgun (WGS) entry which is preliminary data.</text>
</comment>
<evidence type="ECO:0000256" key="3">
    <source>
        <dbReference type="ARBA" id="ARBA00022670"/>
    </source>
</evidence>
<keyword evidence="2" id="KW-0964">Secreted</keyword>